<dbReference type="Pfam" id="PF03309">
    <property type="entry name" value="Pan_kinase"/>
    <property type="match status" value="1"/>
</dbReference>
<sequence>MGETERLIAVDVGNSRVKLGLFERPVECEQAAQAGLLPIAGGALPEPVDTFSFAHVEGEPSGYNALREWLRPHAGIPALLASVHRSAGQATIEALRGCGVDNCRPLVGKQLPIATRVDQPERVGIDRLLAGVAANRLRRPESPAIVVDLGTALTIDLIAADGAFEGGAILPGLRMASRALHDQTDALPDIAMQQLEDSPDAVGRNTVDALRAGLFWGAVGAIREVVARQRDRLTVPPQLYLTGGAAPSVARLLGGPDCTVRYLPHLVLSGVAIASESKPGPAP</sequence>
<dbReference type="EC" id="2.7.1.33" evidence="6 16"/>
<comment type="catalytic activity">
    <reaction evidence="1 16">
        <text>(R)-pantothenate + ATP = (R)-4'-phosphopantothenate + ADP + H(+)</text>
        <dbReference type="Rhea" id="RHEA:16373"/>
        <dbReference type="ChEBI" id="CHEBI:10986"/>
        <dbReference type="ChEBI" id="CHEBI:15378"/>
        <dbReference type="ChEBI" id="CHEBI:29032"/>
        <dbReference type="ChEBI" id="CHEBI:30616"/>
        <dbReference type="ChEBI" id="CHEBI:456216"/>
        <dbReference type="EC" id="2.7.1.33"/>
    </reaction>
</comment>
<comment type="pathway">
    <text evidence="4 16">Cofactor biosynthesis; coenzyme A biosynthesis; CoA from (R)-pantothenate: step 1/5.</text>
</comment>
<name>A0A5C5ZEH3_9BACT</name>
<evidence type="ECO:0000256" key="3">
    <source>
        <dbReference type="ARBA" id="ARBA00004496"/>
    </source>
</evidence>
<feature type="binding site" evidence="16">
    <location>
        <position position="206"/>
    </location>
    <ligand>
        <name>substrate</name>
    </ligand>
</feature>
<keyword evidence="10 16" id="KW-0418">Kinase</keyword>
<protein>
    <recommendedName>
        <fullName evidence="15 16">Type III pantothenate kinase</fullName>
        <ecNumber evidence="6 16">2.7.1.33</ecNumber>
    </recommendedName>
    <alternativeName>
        <fullName evidence="16">PanK-III</fullName>
    </alternativeName>
    <alternativeName>
        <fullName evidence="16">Pantothenic acid kinase</fullName>
    </alternativeName>
</protein>
<keyword evidence="9 16" id="KW-0547">Nucleotide-binding</keyword>
<comment type="function">
    <text evidence="16">Catalyzes the phosphorylation of pantothenate (Pan), the first step in CoA biosynthesis.</text>
</comment>
<evidence type="ECO:0000256" key="10">
    <source>
        <dbReference type="ARBA" id="ARBA00022777"/>
    </source>
</evidence>
<feature type="binding site" evidence="16">
    <location>
        <begin position="124"/>
        <end position="127"/>
    </location>
    <ligand>
        <name>substrate</name>
    </ligand>
</feature>
<evidence type="ECO:0000256" key="11">
    <source>
        <dbReference type="ARBA" id="ARBA00022840"/>
    </source>
</evidence>
<evidence type="ECO:0000256" key="2">
    <source>
        <dbReference type="ARBA" id="ARBA00001958"/>
    </source>
</evidence>
<feature type="binding site" evidence="16">
    <location>
        <begin position="11"/>
        <end position="18"/>
    </location>
    <ligand>
        <name>ATP</name>
        <dbReference type="ChEBI" id="CHEBI:30616"/>
    </ligand>
</feature>
<evidence type="ECO:0000256" key="12">
    <source>
        <dbReference type="ARBA" id="ARBA00022958"/>
    </source>
</evidence>
<keyword evidence="7 16" id="KW-0963">Cytoplasm</keyword>
<comment type="cofactor">
    <cofactor evidence="16">
        <name>NH4(+)</name>
        <dbReference type="ChEBI" id="CHEBI:28938"/>
    </cofactor>
    <cofactor evidence="16">
        <name>K(+)</name>
        <dbReference type="ChEBI" id="CHEBI:29103"/>
    </cofactor>
    <text evidence="16">A monovalent cation. Ammonium or potassium.</text>
</comment>
<evidence type="ECO:0000256" key="14">
    <source>
        <dbReference type="ARBA" id="ARBA00038036"/>
    </source>
</evidence>
<feature type="active site" description="Proton acceptor" evidence="16">
    <location>
        <position position="126"/>
    </location>
</feature>
<evidence type="ECO:0000256" key="7">
    <source>
        <dbReference type="ARBA" id="ARBA00022490"/>
    </source>
</evidence>
<organism evidence="17 18">
    <name type="scientific">Posidoniimonas polymericola</name>
    <dbReference type="NCBI Taxonomy" id="2528002"/>
    <lineage>
        <taxon>Bacteria</taxon>
        <taxon>Pseudomonadati</taxon>
        <taxon>Planctomycetota</taxon>
        <taxon>Planctomycetia</taxon>
        <taxon>Pirellulales</taxon>
        <taxon>Lacipirellulaceae</taxon>
        <taxon>Posidoniimonas</taxon>
    </lineage>
</organism>
<comment type="subunit">
    <text evidence="5 16">Homodimer.</text>
</comment>
<dbReference type="PANTHER" id="PTHR34265">
    <property type="entry name" value="TYPE III PANTOTHENATE KINASE"/>
    <property type="match status" value="1"/>
</dbReference>
<proteinExistence type="inferred from homology"/>
<evidence type="ECO:0000256" key="6">
    <source>
        <dbReference type="ARBA" id="ARBA00012102"/>
    </source>
</evidence>
<dbReference type="GO" id="GO:0004594">
    <property type="term" value="F:pantothenate kinase activity"/>
    <property type="evidence" value="ECO:0007669"/>
    <property type="project" value="UniProtKB-UniRule"/>
</dbReference>
<comment type="similarity">
    <text evidence="14 16">Belongs to the type III pantothenate kinase family.</text>
</comment>
<dbReference type="EMBL" id="SJPO01000001">
    <property type="protein sequence ID" value="TWT85241.1"/>
    <property type="molecule type" value="Genomic_DNA"/>
</dbReference>
<dbReference type="GO" id="GO:0015937">
    <property type="term" value="P:coenzyme A biosynthetic process"/>
    <property type="evidence" value="ECO:0007669"/>
    <property type="project" value="UniProtKB-UniRule"/>
</dbReference>
<dbReference type="AlphaFoldDB" id="A0A5C5ZEH3"/>
<accession>A0A5C5ZEH3</accession>
<dbReference type="PANTHER" id="PTHR34265:SF1">
    <property type="entry name" value="TYPE III PANTOTHENATE KINASE"/>
    <property type="match status" value="1"/>
</dbReference>
<evidence type="ECO:0000256" key="15">
    <source>
        <dbReference type="ARBA" id="ARBA00040883"/>
    </source>
</evidence>
<evidence type="ECO:0000256" key="5">
    <source>
        <dbReference type="ARBA" id="ARBA00011738"/>
    </source>
</evidence>
<reference evidence="17 18" key="1">
    <citation type="submission" date="2019-02" db="EMBL/GenBank/DDBJ databases">
        <title>Deep-cultivation of Planctomycetes and their phenomic and genomic characterization uncovers novel biology.</title>
        <authorList>
            <person name="Wiegand S."/>
            <person name="Jogler M."/>
            <person name="Boedeker C."/>
            <person name="Pinto D."/>
            <person name="Vollmers J."/>
            <person name="Rivas-Marin E."/>
            <person name="Kohn T."/>
            <person name="Peeters S.H."/>
            <person name="Heuer A."/>
            <person name="Rast P."/>
            <person name="Oberbeckmann S."/>
            <person name="Bunk B."/>
            <person name="Jeske O."/>
            <person name="Meyerdierks A."/>
            <person name="Storesund J.E."/>
            <person name="Kallscheuer N."/>
            <person name="Luecker S."/>
            <person name="Lage O.M."/>
            <person name="Pohl T."/>
            <person name="Merkel B.J."/>
            <person name="Hornburger P."/>
            <person name="Mueller R.-W."/>
            <person name="Bruemmer F."/>
            <person name="Labrenz M."/>
            <person name="Spormann A.M."/>
            <person name="Op Den Camp H."/>
            <person name="Overmann J."/>
            <person name="Amann R."/>
            <person name="Jetten M.S.M."/>
            <person name="Mascher T."/>
            <person name="Medema M.H."/>
            <person name="Devos D.P."/>
            <person name="Kaster A.-K."/>
            <person name="Ovreas L."/>
            <person name="Rohde M."/>
            <person name="Galperin M.Y."/>
            <person name="Jogler C."/>
        </authorList>
    </citation>
    <scope>NUCLEOTIDE SEQUENCE [LARGE SCALE GENOMIC DNA]</scope>
    <source>
        <strain evidence="17 18">Pla123a</strain>
    </source>
</reference>
<keyword evidence="12 16" id="KW-0630">Potassium</keyword>
<dbReference type="OrthoDB" id="9804707at2"/>
<keyword evidence="13 16" id="KW-0173">Coenzyme A biosynthesis</keyword>
<dbReference type="GO" id="GO:0005737">
    <property type="term" value="C:cytoplasm"/>
    <property type="evidence" value="ECO:0007669"/>
    <property type="project" value="UniProtKB-SubCell"/>
</dbReference>
<dbReference type="GO" id="GO:0046872">
    <property type="term" value="F:metal ion binding"/>
    <property type="evidence" value="ECO:0007669"/>
    <property type="project" value="UniProtKB-KW"/>
</dbReference>
<dbReference type="UniPathway" id="UPA00241">
    <property type="reaction ID" value="UER00352"/>
</dbReference>
<keyword evidence="8 16" id="KW-0808">Transferase</keyword>
<dbReference type="NCBIfam" id="TIGR00671">
    <property type="entry name" value="baf"/>
    <property type="match status" value="1"/>
</dbReference>
<evidence type="ECO:0000256" key="4">
    <source>
        <dbReference type="ARBA" id="ARBA00005225"/>
    </source>
</evidence>
<evidence type="ECO:0000256" key="9">
    <source>
        <dbReference type="ARBA" id="ARBA00022741"/>
    </source>
</evidence>
<feature type="binding site" evidence="16">
    <location>
        <position position="148"/>
    </location>
    <ligand>
        <name>K(+)</name>
        <dbReference type="ChEBI" id="CHEBI:29103"/>
    </ligand>
</feature>
<keyword evidence="11 16" id="KW-0067">ATP-binding</keyword>
<evidence type="ECO:0000313" key="17">
    <source>
        <dbReference type="EMBL" id="TWT85241.1"/>
    </source>
</evidence>
<dbReference type="Gene3D" id="3.30.420.40">
    <property type="match status" value="2"/>
</dbReference>
<keyword evidence="18" id="KW-1185">Reference proteome</keyword>
<comment type="subcellular location">
    <subcellularLocation>
        <location evidence="3 16">Cytoplasm</location>
    </subcellularLocation>
</comment>
<evidence type="ECO:0000256" key="1">
    <source>
        <dbReference type="ARBA" id="ARBA00001206"/>
    </source>
</evidence>
<comment type="cofactor">
    <cofactor evidence="2">
        <name>K(+)</name>
        <dbReference type="ChEBI" id="CHEBI:29103"/>
    </cofactor>
</comment>
<dbReference type="HAMAP" id="MF_01274">
    <property type="entry name" value="Pantothen_kinase_3"/>
    <property type="match status" value="1"/>
</dbReference>
<feature type="binding site" evidence="16">
    <location>
        <position position="151"/>
    </location>
    <ligand>
        <name>ATP</name>
        <dbReference type="ChEBI" id="CHEBI:30616"/>
    </ligand>
</feature>
<dbReference type="InterPro" id="IPR043129">
    <property type="entry name" value="ATPase_NBD"/>
</dbReference>
<evidence type="ECO:0000256" key="16">
    <source>
        <dbReference type="HAMAP-Rule" id="MF_01274"/>
    </source>
</evidence>
<evidence type="ECO:0000256" key="13">
    <source>
        <dbReference type="ARBA" id="ARBA00022993"/>
    </source>
</evidence>
<comment type="caution">
    <text evidence="16">Lacks conserved residue(s) required for the propagation of feature annotation.</text>
</comment>
<gene>
    <name evidence="16 17" type="primary">coaX</name>
    <name evidence="17" type="ORF">Pla123a_00480</name>
</gene>
<comment type="caution">
    <text evidence="17">The sequence shown here is derived from an EMBL/GenBank/DDBJ whole genome shotgun (WGS) entry which is preliminary data.</text>
</comment>
<keyword evidence="16" id="KW-0479">Metal-binding</keyword>
<evidence type="ECO:0000313" key="18">
    <source>
        <dbReference type="Proteomes" id="UP000318478"/>
    </source>
</evidence>
<dbReference type="GO" id="GO:0005524">
    <property type="term" value="F:ATP binding"/>
    <property type="evidence" value="ECO:0007669"/>
    <property type="project" value="UniProtKB-UniRule"/>
</dbReference>
<dbReference type="InterPro" id="IPR004619">
    <property type="entry name" value="Type_III_PanK"/>
</dbReference>
<dbReference type="SUPFAM" id="SSF53067">
    <property type="entry name" value="Actin-like ATPase domain"/>
    <property type="match status" value="2"/>
</dbReference>
<dbReference type="CDD" id="cd24015">
    <property type="entry name" value="ASKHA_NBD_PanK-III"/>
    <property type="match status" value="1"/>
</dbReference>
<evidence type="ECO:0000256" key="8">
    <source>
        <dbReference type="ARBA" id="ARBA00022679"/>
    </source>
</evidence>
<dbReference type="Proteomes" id="UP000318478">
    <property type="component" value="Unassembled WGS sequence"/>
</dbReference>